<evidence type="ECO:0000313" key="1">
    <source>
        <dbReference type="EMBL" id="SMD11835.1"/>
    </source>
</evidence>
<dbReference type="Proteomes" id="UP000192656">
    <property type="component" value="Unassembled WGS sequence"/>
</dbReference>
<dbReference type="OrthoDB" id="9803476at2"/>
<reference evidence="1 2" key="1">
    <citation type="submission" date="2017-04" db="EMBL/GenBank/DDBJ databases">
        <authorList>
            <person name="Afonso C.L."/>
            <person name="Miller P.J."/>
            <person name="Scott M.A."/>
            <person name="Spackman E."/>
            <person name="Goraichik I."/>
            <person name="Dimitrov K.M."/>
            <person name="Suarez D.L."/>
            <person name="Swayne D.E."/>
        </authorList>
    </citation>
    <scope>NUCLEOTIDE SEQUENCE [LARGE SCALE GENOMIC DNA]</scope>
    <source>
        <strain evidence="1 2">CGMCC 1.10972</strain>
    </source>
</reference>
<organism evidence="1 2">
    <name type="scientific">Fulvimarina manganoxydans</name>
    <dbReference type="NCBI Taxonomy" id="937218"/>
    <lineage>
        <taxon>Bacteria</taxon>
        <taxon>Pseudomonadati</taxon>
        <taxon>Pseudomonadota</taxon>
        <taxon>Alphaproteobacteria</taxon>
        <taxon>Hyphomicrobiales</taxon>
        <taxon>Aurantimonadaceae</taxon>
        <taxon>Fulvimarina</taxon>
    </lineage>
</organism>
<evidence type="ECO:0000313" key="2">
    <source>
        <dbReference type="Proteomes" id="UP000192656"/>
    </source>
</evidence>
<dbReference type="AlphaFoldDB" id="A0A1W2EQ77"/>
<protein>
    <recommendedName>
        <fullName evidence="3">Polyketide cyclase / dehydrase and lipid transport</fullName>
    </recommendedName>
</protein>
<dbReference type="Gene3D" id="3.30.530.20">
    <property type="match status" value="1"/>
</dbReference>
<evidence type="ECO:0008006" key="3">
    <source>
        <dbReference type="Google" id="ProtNLM"/>
    </source>
</evidence>
<dbReference type="InterPro" id="IPR023393">
    <property type="entry name" value="START-like_dom_sf"/>
</dbReference>
<dbReference type="SUPFAM" id="SSF55961">
    <property type="entry name" value="Bet v1-like"/>
    <property type="match status" value="1"/>
</dbReference>
<dbReference type="RefSeq" id="WP_084412702.1">
    <property type="nucleotide sequence ID" value="NZ_FWXR01000030.1"/>
</dbReference>
<keyword evidence="2" id="KW-1185">Reference proteome</keyword>
<name>A0A1W2EQ77_9HYPH</name>
<proteinExistence type="predicted"/>
<sequence length="111" mass="12547">MTKANETIVQEYEVDAPPDKLWRAVSITEYREQWLPSGDLDGAEPLSLDEGRSVRYAMQEPEPPFRRSEVTFEIEPIGAGRSLFRITHRLTAGIEMRAANSNTRPGIRMAA</sequence>
<gene>
    <name evidence="1" type="ORF">SAMN06297251_13023</name>
</gene>
<dbReference type="STRING" id="937218.SAMN06297251_13023"/>
<accession>A0A1W2EQ77</accession>
<dbReference type="EMBL" id="FWXR01000030">
    <property type="protein sequence ID" value="SMD11835.1"/>
    <property type="molecule type" value="Genomic_DNA"/>
</dbReference>